<dbReference type="EMBL" id="JBANRG010000007">
    <property type="protein sequence ID" value="KAK7464693.1"/>
    <property type="molecule type" value="Genomic_DNA"/>
</dbReference>
<feature type="compositionally biased region" description="Basic and acidic residues" evidence="1">
    <location>
        <begin position="143"/>
        <end position="155"/>
    </location>
</feature>
<comment type="caution">
    <text evidence="2">The sequence shown here is derived from an EMBL/GenBank/DDBJ whole genome shotgun (WGS) entry which is preliminary data.</text>
</comment>
<dbReference type="Proteomes" id="UP001498398">
    <property type="component" value="Unassembled WGS sequence"/>
</dbReference>
<evidence type="ECO:0000256" key="1">
    <source>
        <dbReference type="SAM" id="MobiDB-lite"/>
    </source>
</evidence>
<feature type="compositionally biased region" description="Polar residues" evidence="1">
    <location>
        <begin position="157"/>
        <end position="167"/>
    </location>
</feature>
<reference evidence="2 3" key="1">
    <citation type="submission" date="2024-01" db="EMBL/GenBank/DDBJ databases">
        <title>A draft genome for the cacao thread blight pathogen Marasmiellus scandens.</title>
        <authorList>
            <person name="Baruah I.K."/>
            <person name="Leung J."/>
            <person name="Bukari Y."/>
            <person name="Amoako-Attah I."/>
            <person name="Meinhardt L.W."/>
            <person name="Bailey B.A."/>
            <person name="Cohen S.P."/>
        </authorList>
    </citation>
    <scope>NUCLEOTIDE SEQUENCE [LARGE SCALE GENOMIC DNA]</scope>
    <source>
        <strain evidence="2 3">GH-19</strain>
    </source>
</reference>
<gene>
    <name evidence="2" type="ORF">VKT23_005900</name>
</gene>
<name>A0ABR1JRK7_9AGAR</name>
<sequence>MNIDPDSEAVVALLCKLSLQPAELTTVKPGMSVSSEAIVAPVTNTTTIPTAGSSSIIEIPSATTAAATQSTSNQVADTPVNKKTTGRRSTKGEIVWNHIKSQNLITKHQPSQTIPAAPKPVDLNIFQFNPVSNDAIVKDIQKHPEEKSAKGEKKKQASNPRQSELSASVNRNSIVQCILNSSGFSVTMGELLACSPDVANNLMDMVKFKNTKSTLLAADAEINWASALATSFLID</sequence>
<keyword evidence="3" id="KW-1185">Reference proteome</keyword>
<accession>A0ABR1JRK7</accession>
<feature type="region of interest" description="Disordered" evidence="1">
    <location>
        <begin position="143"/>
        <end position="167"/>
    </location>
</feature>
<feature type="region of interest" description="Disordered" evidence="1">
    <location>
        <begin position="67"/>
        <end position="91"/>
    </location>
</feature>
<organism evidence="2 3">
    <name type="scientific">Marasmiellus scandens</name>
    <dbReference type="NCBI Taxonomy" id="2682957"/>
    <lineage>
        <taxon>Eukaryota</taxon>
        <taxon>Fungi</taxon>
        <taxon>Dikarya</taxon>
        <taxon>Basidiomycota</taxon>
        <taxon>Agaricomycotina</taxon>
        <taxon>Agaricomycetes</taxon>
        <taxon>Agaricomycetidae</taxon>
        <taxon>Agaricales</taxon>
        <taxon>Marasmiineae</taxon>
        <taxon>Omphalotaceae</taxon>
        <taxon>Marasmiellus</taxon>
    </lineage>
</organism>
<proteinExistence type="predicted"/>
<evidence type="ECO:0000313" key="3">
    <source>
        <dbReference type="Proteomes" id="UP001498398"/>
    </source>
</evidence>
<protein>
    <submittedName>
        <fullName evidence="2">Uncharacterized protein</fullName>
    </submittedName>
</protein>
<evidence type="ECO:0000313" key="2">
    <source>
        <dbReference type="EMBL" id="KAK7464693.1"/>
    </source>
</evidence>